<evidence type="ECO:0000256" key="8">
    <source>
        <dbReference type="ARBA" id="ARBA00023157"/>
    </source>
</evidence>
<dbReference type="InterPro" id="IPR008754">
    <property type="entry name" value="Peptidase_M43"/>
</dbReference>
<evidence type="ECO:0000256" key="4">
    <source>
        <dbReference type="ARBA" id="ARBA00022729"/>
    </source>
</evidence>
<evidence type="ECO:0000256" key="6">
    <source>
        <dbReference type="ARBA" id="ARBA00022833"/>
    </source>
</evidence>
<dbReference type="GO" id="GO:0008237">
    <property type="term" value="F:metallopeptidase activity"/>
    <property type="evidence" value="ECO:0007669"/>
    <property type="project" value="UniProtKB-KW"/>
</dbReference>
<dbReference type="Pfam" id="PF05572">
    <property type="entry name" value="Peptidase_M43"/>
    <property type="match status" value="1"/>
</dbReference>
<evidence type="ECO:0000256" key="2">
    <source>
        <dbReference type="ARBA" id="ARBA00022670"/>
    </source>
</evidence>
<keyword evidence="6" id="KW-0862">Zinc</keyword>
<dbReference type="GO" id="GO:0006508">
    <property type="term" value="P:proteolysis"/>
    <property type="evidence" value="ECO:0007669"/>
    <property type="project" value="UniProtKB-KW"/>
</dbReference>
<keyword evidence="2" id="KW-0645">Protease</keyword>
<organism evidence="10 11">
    <name type="scientific">Sulfidibacter corallicola</name>
    <dbReference type="NCBI Taxonomy" id="2818388"/>
    <lineage>
        <taxon>Bacteria</taxon>
        <taxon>Pseudomonadati</taxon>
        <taxon>Acidobacteriota</taxon>
        <taxon>Holophagae</taxon>
        <taxon>Acanthopleuribacterales</taxon>
        <taxon>Acanthopleuribacteraceae</taxon>
        <taxon>Sulfidibacter</taxon>
    </lineage>
</organism>
<evidence type="ECO:0000313" key="11">
    <source>
        <dbReference type="Proteomes" id="UP000663929"/>
    </source>
</evidence>
<evidence type="ECO:0000256" key="1">
    <source>
        <dbReference type="ARBA" id="ARBA00008721"/>
    </source>
</evidence>
<keyword evidence="11" id="KW-1185">Reference proteome</keyword>
<dbReference type="RefSeq" id="WP_237378476.1">
    <property type="nucleotide sequence ID" value="NZ_CP071793.1"/>
</dbReference>
<name>A0A8A4TQK6_SULCO</name>
<keyword evidence="5" id="KW-0378">Hydrolase</keyword>
<gene>
    <name evidence="10" type="ORF">J3U87_24855</name>
</gene>
<dbReference type="PANTHER" id="PTHR47466:SF1">
    <property type="entry name" value="METALLOPROTEASE MEP1 (AFU_ORTHOLOGUE AFUA_1G07730)-RELATED"/>
    <property type="match status" value="1"/>
</dbReference>
<dbReference type="Gene3D" id="3.40.390.10">
    <property type="entry name" value="Collagenase (Catalytic Domain)"/>
    <property type="match status" value="1"/>
</dbReference>
<evidence type="ECO:0000259" key="9">
    <source>
        <dbReference type="Pfam" id="PF05572"/>
    </source>
</evidence>
<dbReference type="InterPro" id="IPR024079">
    <property type="entry name" value="MetalloPept_cat_dom_sf"/>
</dbReference>
<dbReference type="AlphaFoldDB" id="A0A8A4TQK6"/>
<dbReference type="PANTHER" id="PTHR47466">
    <property type="match status" value="1"/>
</dbReference>
<dbReference type="EMBL" id="CP071793">
    <property type="protein sequence ID" value="QTD48825.1"/>
    <property type="molecule type" value="Genomic_DNA"/>
</dbReference>
<evidence type="ECO:0000256" key="3">
    <source>
        <dbReference type="ARBA" id="ARBA00022723"/>
    </source>
</evidence>
<protein>
    <recommendedName>
        <fullName evidence="9">Peptidase M43 pregnancy-associated plasma-A domain-containing protein</fullName>
    </recommendedName>
</protein>
<reference evidence="10" key="1">
    <citation type="submission" date="2021-03" db="EMBL/GenBank/DDBJ databases">
        <title>Acanthopleuribacteraceae sp. M133.</title>
        <authorList>
            <person name="Wang G."/>
        </authorList>
    </citation>
    <scope>NUCLEOTIDE SEQUENCE</scope>
    <source>
        <strain evidence="10">M133</strain>
    </source>
</reference>
<keyword evidence="7" id="KW-0482">Metalloprotease</keyword>
<comment type="similarity">
    <text evidence="1">Belongs to the peptidase M43B family.</text>
</comment>
<accession>A0A8A4TQK6</accession>
<evidence type="ECO:0000313" key="10">
    <source>
        <dbReference type="EMBL" id="QTD48825.1"/>
    </source>
</evidence>
<keyword evidence="3" id="KW-0479">Metal-binding</keyword>
<sequence length="267" mass="30023">MCGTPTPDDVGMREWAFRELVAQNTNLKTLHHYKLVWSVPIIWQVISDHQLTMIEQGRLRRQFNDQISIMNDAFVDTPFSFYTSDIVYTVNVDWFTGMVHDDTAEEAKGALHRGDNWALNIYLAEVSDLFYGRATFPMDLARDGVDQDGITLDYGSLPGGGNPNGGEGDVLVHEVGHWLGLYHTFQGGCLDDDIFPEVGDGVDDTPAHDLWVSGRECAPSQSCAGLLDAPIHNHMNYTPDSCRDEFTEGQIERMIQQTQLYRCINCM</sequence>
<keyword evidence="8" id="KW-1015">Disulfide bond</keyword>
<dbReference type="SUPFAM" id="SSF55486">
    <property type="entry name" value="Metalloproteases ('zincins'), catalytic domain"/>
    <property type="match status" value="1"/>
</dbReference>
<keyword evidence="4" id="KW-0732">Signal</keyword>
<feature type="domain" description="Peptidase M43 pregnancy-associated plasma-A" evidence="9">
    <location>
        <begin position="169"/>
        <end position="256"/>
    </location>
</feature>
<dbReference type="Proteomes" id="UP000663929">
    <property type="component" value="Chromosome"/>
</dbReference>
<evidence type="ECO:0000256" key="7">
    <source>
        <dbReference type="ARBA" id="ARBA00023049"/>
    </source>
</evidence>
<evidence type="ECO:0000256" key="5">
    <source>
        <dbReference type="ARBA" id="ARBA00022801"/>
    </source>
</evidence>
<dbReference type="GO" id="GO:0046872">
    <property type="term" value="F:metal ion binding"/>
    <property type="evidence" value="ECO:0007669"/>
    <property type="project" value="UniProtKB-KW"/>
</dbReference>
<dbReference type="KEGG" id="scor:J3U87_24855"/>
<proteinExistence type="inferred from homology"/>